<name>A0A017HKC9_9RHOB</name>
<sequence>MPAPNTTRWIGTGLLGLPLYGALTLWSSLDPQPDPDTHYEEWARFVTTDQYVLGHVFGTGLGLLLAIFGVFALGVWLSTSRSGRLGLVAMALTVFGTGIFLLLTGVSAFTAPWEGRAYLAGVKGLSDLPSSFADRLFGALFLAGIGLPFLGHVLLGVAVWRSGVLPRWSGGLWVAAQVCMYVLGLAYAVATGVQSTPPTVPVGALLAVLGGGWMAWSVLRPTNVVPAFDGGR</sequence>
<accession>A0A017HKC9</accession>
<dbReference type="RefSeq" id="WP_037281807.1">
    <property type="nucleotide sequence ID" value="NZ_KK088594.1"/>
</dbReference>
<feature type="transmembrane region" description="Helical" evidence="1">
    <location>
        <begin position="172"/>
        <end position="190"/>
    </location>
</feature>
<reference evidence="2 3" key="1">
    <citation type="submission" date="2013-02" db="EMBL/GenBank/DDBJ databases">
        <authorList>
            <person name="Fiebig A."/>
            <person name="Goeker M."/>
            <person name="Klenk H.-P.P."/>
        </authorList>
    </citation>
    <scope>NUCLEOTIDE SEQUENCE [LARGE SCALE GENOMIC DNA]</scope>
    <source>
        <strain evidence="2 3">DSM 19309</strain>
    </source>
</reference>
<gene>
    <name evidence="2" type="ORF">Rumeso_03459</name>
</gene>
<keyword evidence="1" id="KW-0472">Membrane</keyword>
<feature type="transmembrane region" description="Helical" evidence="1">
    <location>
        <begin position="85"/>
        <end position="109"/>
    </location>
</feature>
<feature type="transmembrane region" description="Helical" evidence="1">
    <location>
        <begin position="136"/>
        <end position="160"/>
    </location>
</feature>
<protein>
    <recommendedName>
        <fullName evidence="4">DUF4386 family protein</fullName>
    </recommendedName>
</protein>
<comment type="caution">
    <text evidence="2">The sequence shown here is derived from an EMBL/GenBank/DDBJ whole genome shotgun (WGS) entry which is preliminary data.</text>
</comment>
<evidence type="ECO:0000256" key="1">
    <source>
        <dbReference type="SAM" id="Phobius"/>
    </source>
</evidence>
<keyword evidence="1" id="KW-0812">Transmembrane</keyword>
<evidence type="ECO:0000313" key="3">
    <source>
        <dbReference type="Proteomes" id="UP000019666"/>
    </source>
</evidence>
<feature type="transmembrane region" description="Helical" evidence="1">
    <location>
        <begin position="52"/>
        <end position="78"/>
    </location>
</feature>
<dbReference type="AlphaFoldDB" id="A0A017HKC9"/>
<dbReference type="STRING" id="442562.Rumeso_03459"/>
<dbReference type="EMBL" id="AOSK01000097">
    <property type="protein sequence ID" value="EYD74947.1"/>
    <property type="molecule type" value="Genomic_DNA"/>
</dbReference>
<organism evidence="2 3">
    <name type="scientific">Rubellimicrobium mesophilum DSM 19309</name>
    <dbReference type="NCBI Taxonomy" id="442562"/>
    <lineage>
        <taxon>Bacteria</taxon>
        <taxon>Pseudomonadati</taxon>
        <taxon>Pseudomonadota</taxon>
        <taxon>Alphaproteobacteria</taxon>
        <taxon>Rhodobacterales</taxon>
        <taxon>Roseobacteraceae</taxon>
        <taxon>Rubellimicrobium</taxon>
    </lineage>
</organism>
<dbReference type="OrthoDB" id="4937429at2"/>
<proteinExistence type="predicted"/>
<feature type="transmembrane region" description="Helical" evidence="1">
    <location>
        <begin position="9"/>
        <end position="29"/>
    </location>
</feature>
<dbReference type="HOGENOM" id="CLU_1243845_0_0_5"/>
<keyword evidence="1" id="KW-1133">Transmembrane helix</keyword>
<keyword evidence="3" id="KW-1185">Reference proteome</keyword>
<dbReference type="Proteomes" id="UP000019666">
    <property type="component" value="Unassembled WGS sequence"/>
</dbReference>
<dbReference type="PATRIC" id="fig|442562.3.peg.3405"/>
<evidence type="ECO:0000313" key="2">
    <source>
        <dbReference type="EMBL" id="EYD74947.1"/>
    </source>
</evidence>
<feature type="transmembrane region" description="Helical" evidence="1">
    <location>
        <begin position="202"/>
        <end position="219"/>
    </location>
</feature>
<evidence type="ECO:0008006" key="4">
    <source>
        <dbReference type="Google" id="ProtNLM"/>
    </source>
</evidence>